<feature type="domain" description="PAS" evidence="3">
    <location>
        <begin position="460"/>
        <end position="506"/>
    </location>
</feature>
<dbReference type="SMART" id="SM00086">
    <property type="entry name" value="PAC"/>
    <property type="match status" value="1"/>
</dbReference>
<feature type="domain" description="GGDEF" evidence="5">
    <location>
        <begin position="617"/>
        <end position="750"/>
    </location>
</feature>
<dbReference type="Pfam" id="PF13185">
    <property type="entry name" value="GAF_2"/>
    <property type="match status" value="1"/>
</dbReference>
<dbReference type="InterPro" id="IPR044398">
    <property type="entry name" value="Globin-sensor_dom"/>
</dbReference>
<dbReference type="GO" id="GO:0020037">
    <property type="term" value="F:heme binding"/>
    <property type="evidence" value="ECO:0007669"/>
    <property type="project" value="InterPro"/>
</dbReference>
<dbReference type="OrthoDB" id="8588402at2"/>
<dbReference type="FunFam" id="3.30.70.270:FF:000001">
    <property type="entry name" value="Diguanylate cyclase domain protein"/>
    <property type="match status" value="1"/>
</dbReference>
<evidence type="ECO:0000256" key="2">
    <source>
        <dbReference type="ARBA" id="ARBA00029839"/>
    </source>
</evidence>
<gene>
    <name evidence="6" type="ORF">TPL01_06920</name>
</gene>
<organism evidence="6 7">
    <name type="scientific">Sulfuriferula plumbiphila</name>
    <dbReference type="NCBI Taxonomy" id="171865"/>
    <lineage>
        <taxon>Bacteria</taxon>
        <taxon>Pseudomonadati</taxon>
        <taxon>Pseudomonadota</taxon>
        <taxon>Betaproteobacteria</taxon>
        <taxon>Nitrosomonadales</taxon>
        <taxon>Sulfuricellaceae</taxon>
        <taxon>Sulfuriferula</taxon>
    </lineage>
</organism>
<evidence type="ECO:0000313" key="6">
    <source>
        <dbReference type="EMBL" id="GEP29554.1"/>
    </source>
</evidence>
<dbReference type="NCBIfam" id="TIGR00254">
    <property type="entry name" value="GGDEF"/>
    <property type="match status" value="1"/>
</dbReference>
<evidence type="ECO:0000259" key="5">
    <source>
        <dbReference type="PROSITE" id="PS50887"/>
    </source>
</evidence>
<dbReference type="SUPFAM" id="SSF55073">
    <property type="entry name" value="Nucleotide cyclase"/>
    <property type="match status" value="1"/>
</dbReference>
<dbReference type="Pfam" id="PF11563">
    <property type="entry name" value="Protoglobin"/>
    <property type="match status" value="1"/>
</dbReference>
<evidence type="ECO:0000259" key="3">
    <source>
        <dbReference type="PROSITE" id="PS50112"/>
    </source>
</evidence>
<dbReference type="Pfam" id="PF00990">
    <property type="entry name" value="GGDEF"/>
    <property type="match status" value="1"/>
</dbReference>
<dbReference type="Gene3D" id="3.30.450.40">
    <property type="match status" value="1"/>
</dbReference>
<dbReference type="CDD" id="cd01949">
    <property type="entry name" value="GGDEF"/>
    <property type="match status" value="1"/>
</dbReference>
<dbReference type="InterPro" id="IPR035919">
    <property type="entry name" value="EAL_sf"/>
</dbReference>
<feature type="domain" description="EAL" evidence="4">
    <location>
        <begin position="757"/>
        <end position="1012"/>
    </location>
</feature>
<dbReference type="Gene3D" id="3.20.20.450">
    <property type="entry name" value="EAL domain"/>
    <property type="match status" value="1"/>
</dbReference>
<sequence>MNLPDEALAALARSVGIDAQEIARRQAFLEFDETDASLLTQMHARLQDVSRRFVDDFYAHCIKFEETRRCIPDPQSLKRLKRAQTAYFDSLSAGDYGPERILRRLRAGGVHQRIGLEPKWYIGAYSKYLIGLLPELWRLLGDSPDKFLATYRALQKSVFLDMGLAFDTYIQADRHAILGLKRYAEDIIASLPVGLLVLDQALKVQSVNLSFREISGLKNGEDISGRELEHILPLSDLHQQAQAVLASGTALHGIDVALGEKRLRLTITGIRLAAENRLLVAVEDITEYKRAEEWQQHYTQTLDLFTADAPLGEVLEGFAAFAEQQCAGASCSIQLLSPDRKHLMHGAAPSLPEFYNRAIDGLEIGEDIGSCGTAAHTARTVIIEDALTHPYWAPYRELAIRAGLRACWSEPILSADNKVLGTFSLYYREPRTPTPEELKLIRQGARLAAVVIERARQQENLRLAAVVFEQGTEAVVITDAEQRILSVNHAFTQTTGYAPEEVIGQTPRILQSGRHDAAFYRAMWESIQATGRWQGDAWERKKTGEFYPKRLSISAVRGVQGEITHYVGSSVDITEQKAHVAHIEQLAFYDPLTGLPNRTLFMDRLKQVLAVAQRHGQRVAILFMDLNRFKEINDTQGHNVGDQVLIEVARRFQATTRGEETLARLGGDEFVVIAEEADQAAATLIAKRLQQALAEPIAAKGQTFTLGVSIGIAFHPEDGATIEDLLKRADIAMYRAKAFGGGHRFYQPEMSVGLAERMQLAKNLSRALNAGNLELHYQPQVNLKTGTLIGAEALLRWNDPERGWVSPAEFISIAEERGMIGALGKWLAGKACRQMKDWQEAGLNFPGRLAVNLAAQQLEEAGIAGKLQAIVRAAGLTPACLELELTESSLMRNVEQAIVVMEALKTAGFALAIDDFGTGYSSLTYLKRLPADKLKIDMSFVRDMLQDRNDYTIVATIIGMAHSLGLKALAEGAEQAEQAETLLALGCDEAQGYYFGHPETAEIFAQKWLRTGAAPE</sequence>
<dbReference type="Gene3D" id="1.10.490.10">
    <property type="entry name" value="Globins"/>
    <property type="match status" value="1"/>
</dbReference>
<dbReference type="Gene3D" id="3.30.70.270">
    <property type="match status" value="1"/>
</dbReference>
<dbReference type="Pfam" id="PF08448">
    <property type="entry name" value="PAS_4"/>
    <property type="match status" value="1"/>
</dbReference>
<dbReference type="PROSITE" id="PS50112">
    <property type="entry name" value="PAS"/>
    <property type="match status" value="1"/>
</dbReference>
<proteinExistence type="predicted"/>
<dbReference type="SMART" id="SM00052">
    <property type="entry name" value="EAL"/>
    <property type="match status" value="1"/>
</dbReference>
<dbReference type="InterPro" id="IPR035965">
    <property type="entry name" value="PAS-like_dom_sf"/>
</dbReference>
<dbReference type="EMBL" id="BKAD01000006">
    <property type="protein sequence ID" value="GEP29554.1"/>
    <property type="molecule type" value="Genomic_DNA"/>
</dbReference>
<name>A0A512L511_9PROT</name>
<dbReference type="PROSITE" id="PS50883">
    <property type="entry name" value="EAL"/>
    <property type="match status" value="1"/>
</dbReference>
<dbReference type="SUPFAM" id="SSF46458">
    <property type="entry name" value="Globin-like"/>
    <property type="match status" value="1"/>
</dbReference>
<dbReference type="GO" id="GO:0019825">
    <property type="term" value="F:oxygen binding"/>
    <property type="evidence" value="ECO:0007669"/>
    <property type="project" value="InterPro"/>
</dbReference>
<dbReference type="CDD" id="cd01948">
    <property type="entry name" value="EAL"/>
    <property type="match status" value="1"/>
</dbReference>
<dbReference type="InterPro" id="IPR000160">
    <property type="entry name" value="GGDEF_dom"/>
</dbReference>
<dbReference type="SUPFAM" id="SSF141868">
    <property type="entry name" value="EAL domain-like"/>
    <property type="match status" value="1"/>
</dbReference>
<dbReference type="Pfam" id="PF13426">
    <property type="entry name" value="PAS_9"/>
    <property type="match status" value="1"/>
</dbReference>
<dbReference type="PROSITE" id="PS50887">
    <property type="entry name" value="GGDEF"/>
    <property type="match status" value="1"/>
</dbReference>
<accession>A0A512L511</accession>
<dbReference type="SUPFAM" id="SSF55785">
    <property type="entry name" value="PYP-like sensor domain (PAS domain)"/>
    <property type="match status" value="2"/>
</dbReference>
<dbReference type="PIRSF" id="PIRSF005925">
    <property type="entry name" value="Dos"/>
    <property type="match status" value="1"/>
</dbReference>
<reference evidence="6 7" key="1">
    <citation type="submission" date="2019-07" db="EMBL/GenBank/DDBJ databases">
        <title>Whole genome shotgun sequence of Thiobacillus plumbophilus NBRC 107929.</title>
        <authorList>
            <person name="Hosoyama A."/>
            <person name="Uohara A."/>
            <person name="Ohji S."/>
            <person name="Ichikawa N."/>
        </authorList>
    </citation>
    <scope>NUCLEOTIDE SEQUENCE [LARGE SCALE GENOMIC DNA]</scope>
    <source>
        <strain evidence="6 7">NBRC 107929</strain>
    </source>
</reference>
<dbReference type="InterPro" id="IPR000014">
    <property type="entry name" value="PAS"/>
</dbReference>
<dbReference type="InterPro" id="IPR029016">
    <property type="entry name" value="GAF-like_dom_sf"/>
</dbReference>
<dbReference type="InterPro" id="IPR009050">
    <property type="entry name" value="Globin-like_sf"/>
</dbReference>
<dbReference type="GO" id="GO:0003824">
    <property type="term" value="F:catalytic activity"/>
    <property type="evidence" value="ECO:0007669"/>
    <property type="project" value="UniProtKB-ARBA"/>
</dbReference>
<dbReference type="AlphaFoldDB" id="A0A512L511"/>
<dbReference type="CDD" id="cd00130">
    <property type="entry name" value="PAS"/>
    <property type="match status" value="1"/>
</dbReference>
<keyword evidence="7" id="KW-1185">Reference proteome</keyword>
<dbReference type="InterPro" id="IPR001633">
    <property type="entry name" value="EAL_dom"/>
</dbReference>
<dbReference type="InterPro" id="IPR003018">
    <property type="entry name" value="GAF"/>
</dbReference>
<dbReference type="Pfam" id="PF00563">
    <property type="entry name" value="EAL"/>
    <property type="match status" value="1"/>
</dbReference>
<protein>
    <recommendedName>
        <fullName evidence="1">Diguanylate cyclase DosC</fullName>
    </recommendedName>
    <alternativeName>
        <fullName evidence="2">Direct oxygen-sensing cyclase</fullName>
    </alternativeName>
</protein>
<dbReference type="InterPro" id="IPR052155">
    <property type="entry name" value="Biofilm_reg_signaling"/>
</dbReference>
<dbReference type="RefSeq" id="WP_147070817.1">
    <property type="nucleotide sequence ID" value="NZ_AP021884.1"/>
</dbReference>
<dbReference type="InterPro" id="IPR043128">
    <property type="entry name" value="Rev_trsase/Diguanyl_cyclase"/>
</dbReference>
<dbReference type="Proteomes" id="UP000321337">
    <property type="component" value="Unassembled WGS sequence"/>
</dbReference>
<evidence type="ECO:0000313" key="7">
    <source>
        <dbReference type="Proteomes" id="UP000321337"/>
    </source>
</evidence>
<dbReference type="PANTHER" id="PTHR44757">
    <property type="entry name" value="DIGUANYLATE CYCLASE DGCP"/>
    <property type="match status" value="1"/>
</dbReference>
<dbReference type="InterPro" id="IPR013656">
    <property type="entry name" value="PAS_4"/>
</dbReference>
<dbReference type="InterPro" id="IPR029787">
    <property type="entry name" value="Nucleotide_cyclase"/>
</dbReference>
<dbReference type="InterPro" id="IPR012226">
    <property type="entry name" value="Diguanyl_cyclase/Pdiesterase"/>
</dbReference>
<dbReference type="SUPFAM" id="SSF55781">
    <property type="entry name" value="GAF domain-like"/>
    <property type="match status" value="1"/>
</dbReference>
<dbReference type="NCBIfam" id="TIGR00229">
    <property type="entry name" value="sensory_box"/>
    <property type="match status" value="1"/>
</dbReference>
<dbReference type="SMART" id="SM00091">
    <property type="entry name" value="PAS"/>
    <property type="match status" value="2"/>
</dbReference>
<evidence type="ECO:0000256" key="1">
    <source>
        <dbReference type="ARBA" id="ARBA00015125"/>
    </source>
</evidence>
<evidence type="ECO:0000259" key="4">
    <source>
        <dbReference type="PROSITE" id="PS50883"/>
    </source>
</evidence>
<dbReference type="SMART" id="SM00267">
    <property type="entry name" value="GGDEF"/>
    <property type="match status" value="1"/>
</dbReference>
<dbReference type="PANTHER" id="PTHR44757:SF2">
    <property type="entry name" value="BIOFILM ARCHITECTURE MAINTENANCE PROTEIN MBAA"/>
    <property type="match status" value="1"/>
</dbReference>
<dbReference type="Gene3D" id="3.30.450.20">
    <property type="entry name" value="PAS domain"/>
    <property type="match status" value="2"/>
</dbReference>
<dbReference type="InterPro" id="IPR001610">
    <property type="entry name" value="PAC"/>
</dbReference>
<comment type="caution">
    <text evidence="6">The sequence shown here is derived from an EMBL/GenBank/DDBJ whole genome shotgun (WGS) entry which is preliminary data.</text>
</comment>
<dbReference type="SMART" id="SM00065">
    <property type="entry name" value="GAF"/>
    <property type="match status" value="1"/>
</dbReference>
<dbReference type="InterPro" id="IPR012292">
    <property type="entry name" value="Globin/Proto"/>
</dbReference>